<evidence type="ECO:0000313" key="2">
    <source>
        <dbReference type="EMBL" id="QDT17175.1"/>
    </source>
</evidence>
<sequence>MTNARCCPGCGSDRLTDLFEATGQPVHVGIFGETAEQARALPTGEITLAHCGRCGLVHNRSFEPAKLGYRPGYEVALHHSATFRDYLDGLIDGLIDRFDLRGKRALEIGCGDGYFLTRLAERAGLHGVGVDPTAPREGRELAGDGTVELIRAYFDEGTARRVNDPPVEFVACLSAFEHVPQPAGLLKTVREMAGGRAGGLYFETFDARRALGRGEIWSVHYEQCNLFGAASLAALFQHAGLTVTDAGNCYAGDQYAYVDAVAGPAPADPPQDLEPDGLPPELAKFRETYRARHAEWTARLAEWRATGKTAAFWGAAGKGVTFLNSLPLAGPGDGVVEAVVDSNPDKHGKFLPGTGHPIVPPEALAANPPDAIVLSNALYEREIRARAEELGVTCEFHVA</sequence>
<feature type="domain" description="C-methyltransferase" evidence="1">
    <location>
        <begin position="282"/>
        <end position="389"/>
    </location>
</feature>
<dbReference type="RefSeq" id="WP_145360072.1">
    <property type="nucleotide sequence ID" value="NZ_CP036265.1"/>
</dbReference>
<name>A0A517PCS5_9PLAN</name>
<dbReference type="InterPro" id="IPR029063">
    <property type="entry name" value="SAM-dependent_MTases_sf"/>
</dbReference>
<dbReference type="AlphaFoldDB" id="A0A517PCS5"/>
<dbReference type="CDD" id="cd02440">
    <property type="entry name" value="AdoMet_MTases"/>
    <property type="match status" value="1"/>
</dbReference>
<accession>A0A517PCS5</accession>
<dbReference type="Gene3D" id="3.40.50.720">
    <property type="entry name" value="NAD(P)-binding Rossmann-like Domain"/>
    <property type="match status" value="1"/>
</dbReference>
<dbReference type="Gene3D" id="3.40.50.150">
    <property type="entry name" value="Vaccinia Virus protein VP39"/>
    <property type="match status" value="1"/>
</dbReference>
<dbReference type="Pfam" id="PF08484">
    <property type="entry name" value="Methyltransf_14"/>
    <property type="match status" value="1"/>
</dbReference>
<evidence type="ECO:0000259" key="1">
    <source>
        <dbReference type="Pfam" id="PF08484"/>
    </source>
</evidence>
<protein>
    <recommendedName>
        <fullName evidence="1">C-methyltransferase domain-containing protein</fullName>
    </recommendedName>
</protein>
<dbReference type="Pfam" id="PF13489">
    <property type="entry name" value="Methyltransf_23"/>
    <property type="match status" value="1"/>
</dbReference>
<dbReference type="EMBL" id="CP036265">
    <property type="protein sequence ID" value="QDT17175.1"/>
    <property type="molecule type" value="Genomic_DNA"/>
</dbReference>
<dbReference type="Proteomes" id="UP000318741">
    <property type="component" value="Chromosome"/>
</dbReference>
<keyword evidence="3" id="KW-1185">Reference proteome</keyword>
<dbReference type="KEGG" id="acaf:CA12_32870"/>
<dbReference type="InterPro" id="IPR013691">
    <property type="entry name" value="MeTrfase_14"/>
</dbReference>
<reference evidence="2 3" key="1">
    <citation type="submission" date="2019-02" db="EMBL/GenBank/DDBJ databases">
        <title>Deep-cultivation of Planctomycetes and their phenomic and genomic characterization uncovers novel biology.</title>
        <authorList>
            <person name="Wiegand S."/>
            <person name="Jogler M."/>
            <person name="Boedeker C."/>
            <person name="Pinto D."/>
            <person name="Vollmers J."/>
            <person name="Rivas-Marin E."/>
            <person name="Kohn T."/>
            <person name="Peeters S.H."/>
            <person name="Heuer A."/>
            <person name="Rast P."/>
            <person name="Oberbeckmann S."/>
            <person name="Bunk B."/>
            <person name="Jeske O."/>
            <person name="Meyerdierks A."/>
            <person name="Storesund J.E."/>
            <person name="Kallscheuer N."/>
            <person name="Luecker S."/>
            <person name="Lage O.M."/>
            <person name="Pohl T."/>
            <person name="Merkel B.J."/>
            <person name="Hornburger P."/>
            <person name="Mueller R.-W."/>
            <person name="Bruemmer F."/>
            <person name="Labrenz M."/>
            <person name="Spormann A.M."/>
            <person name="Op den Camp H."/>
            <person name="Overmann J."/>
            <person name="Amann R."/>
            <person name="Jetten M.S.M."/>
            <person name="Mascher T."/>
            <person name="Medema M.H."/>
            <person name="Devos D.P."/>
            <person name="Kaster A.-K."/>
            <person name="Ovreas L."/>
            <person name="Rohde M."/>
            <person name="Galperin M.Y."/>
            <person name="Jogler C."/>
        </authorList>
    </citation>
    <scope>NUCLEOTIDE SEQUENCE [LARGE SCALE GENOMIC DNA]</scope>
    <source>
        <strain evidence="2 3">CA12</strain>
    </source>
</reference>
<proteinExistence type="predicted"/>
<organism evidence="2 3">
    <name type="scientific">Alienimonas californiensis</name>
    <dbReference type="NCBI Taxonomy" id="2527989"/>
    <lineage>
        <taxon>Bacteria</taxon>
        <taxon>Pseudomonadati</taxon>
        <taxon>Planctomycetota</taxon>
        <taxon>Planctomycetia</taxon>
        <taxon>Planctomycetales</taxon>
        <taxon>Planctomycetaceae</taxon>
        <taxon>Alienimonas</taxon>
    </lineage>
</organism>
<gene>
    <name evidence="2" type="ORF">CA12_32870</name>
</gene>
<dbReference type="SUPFAM" id="SSF53335">
    <property type="entry name" value="S-adenosyl-L-methionine-dependent methyltransferases"/>
    <property type="match status" value="1"/>
</dbReference>
<dbReference type="OrthoDB" id="9782855at2"/>
<evidence type="ECO:0000313" key="3">
    <source>
        <dbReference type="Proteomes" id="UP000318741"/>
    </source>
</evidence>